<dbReference type="NCBIfam" id="TIGR00678">
    <property type="entry name" value="holB"/>
    <property type="match status" value="1"/>
</dbReference>
<dbReference type="InterPro" id="IPR012763">
    <property type="entry name" value="DNA_pol_III_sug/sutau_N"/>
</dbReference>
<evidence type="ECO:0000256" key="7">
    <source>
        <dbReference type="ARBA" id="ARBA00022741"/>
    </source>
</evidence>
<dbReference type="InterPro" id="IPR022754">
    <property type="entry name" value="DNA_pol_III_gamma-3"/>
</dbReference>
<dbReference type="PANTHER" id="PTHR11669:SF0">
    <property type="entry name" value="PROTEIN STICHEL-LIKE 2"/>
    <property type="match status" value="1"/>
</dbReference>
<dbReference type="Gene3D" id="1.10.8.60">
    <property type="match status" value="1"/>
</dbReference>
<gene>
    <name evidence="14" type="ORF">BO222_04600</name>
</gene>
<feature type="domain" description="AAA+ ATPase" evidence="13">
    <location>
        <begin position="37"/>
        <end position="182"/>
    </location>
</feature>
<organism evidence="14 15">
    <name type="scientific">Ileibacterium valens</name>
    <dbReference type="NCBI Taxonomy" id="1862668"/>
    <lineage>
        <taxon>Bacteria</taxon>
        <taxon>Bacillati</taxon>
        <taxon>Bacillota</taxon>
        <taxon>Erysipelotrichia</taxon>
        <taxon>Erysipelotrichales</taxon>
        <taxon>Erysipelotrichaceae</taxon>
        <taxon>Ileibacterium</taxon>
    </lineage>
</organism>
<evidence type="ECO:0000256" key="1">
    <source>
        <dbReference type="ARBA" id="ARBA00006360"/>
    </source>
</evidence>
<comment type="similarity">
    <text evidence="1">Belongs to the DnaX/STICHEL family.</text>
</comment>
<evidence type="ECO:0000256" key="10">
    <source>
        <dbReference type="ARBA" id="ARBA00022932"/>
    </source>
</evidence>
<accession>A0A1U7NH08</accession>
<dbReference type="AlphaFoldDB" id="A0A1U7NH08"/>
<dbReference type="EC" id="2.7.7.7" evidence="2"/>
<dbReference type="GO" id="GO:0003677">
    <property type="term" value="F:DNA binding"/>
    <property type="evidence" value="ECO:0007669"/>
    <property type="project" value="InterPro"/>
</dbReference>
<dbReference type="GO" id="GO:0008408">
    <property type="term" value="F:3'-5' exonuclease activity"/>
    <property type="evidence" value="ECO:0007669"/>
    <property type="project" value="InterPro"/>
</dbReference>
<dbReference type="GeneID" id="82202495"/>
<dbReference type="Gene3D" id="1.20.272.10">
    <property type="match status" value="1"/>
</dbReference>
<evidence type="ECO:0000256" key="12">
    <source>
        <dbReference type="SAM" id="MobiDB-lite"/>
    </source>
</evidence>
<dbReference type="SUPFAM" id="SSF48019">
    <property type="entry name" value="post-AAA+ oligomerization domain-like"/>
    <property type="match status" value="1"/>
</dbReference>
<dbReference type="InterPro" id="IPR003593">
    <property type="entry name" value="AAA+_ATPase"/>
</dbReference>
<keyword evidence="5" id="KW-0235">DNA replication</keyword>
<dbReference type="FunFam" id="3.40.50.300:FF:000014">
    <property type="entry name" value="DNA polymerase III subunit gamma/tau"/>
    <property type="match status" value="1"/>
</dbReference>
<evidence type="ECO:0000256" key="3">
    <source>
        <dbReference type="ARBA" id="ARBA00022679"/>
    </source>
</evidence>
<comment type="caution">
    <text evidence="14">The sequence shown here is derived from an EMBL/GenBank/DDBJ whole genome shotgun (WGS) entry which is preliminary data.</text>
</comment>
<keyword evidence="4" id="KW-0548">Nucleotidyltransferase</keyword>
<dbReference type="InterPro" id="IPR027417">
    <property type="entry name" value="P-loop_NTPase"/>
</dbReference>
<evidence type="ECO:0000256" key="9">
    <source>
        <dbReference type="ARBA" id="ARBA00022840"/>
    </source>
</evidence>
<evidence type="ECO:0000313" key="15">
    <source>
        <dbReference type="Proteomes" id="UP000186341"/>
    </source>
</evidence>
<dbReference type="InterPro" id="IPR050238">
    <property type="entry name" value="DNA_Rep/Repair_Clamp_Loader"/>
</dbReference>
<dbReference type="FunFam" id="1.10.8.60:FF:000013">
    <property type="entry name" value="DNA polymerase III subunit gamma/tau"/>
    <property type="match status" value="1"/>
</dbReference>
<keyword evidence="6" id="KW-0479">Metal-binding</keyword>
<dbReference type="NCBIfam" id="NF004046">
    <property type="entry name" value="PRK05563.1"/>
    <property type="match status" value="1"/>
</dbReference>
<comment type="catalytic activity">
    <reaction evidence="11">
        <text>DNA(n) + a 2'-deoxyribonucleoside 5'-triphosphate = DNA(n+1) + diphosphate</text>
        <dbReference type="Rhea" id="RHEA:22508"/>
        <dbReference type="Rhea" id="RHEA-COMP:17339"/>
        <dbReference type="Rhea" id="RHEA-COMP:17340"/>
        <dbReference type="ChEBI" id="CHEBI:33019"/>
        <dbReference type="ChEBI" id="CHEBI:61560"/>
        <dbReference type="ChEBI" id="CHEBI:173112"/>
        <dbReference type="EC" id="2.7.7.7"/>
    </reaction>
</comment>
<dbReference type="RefSeq" id="WP_075818819.1">
    <property type="nucleotide sequence ID" value="NZ_CAPNHH010000026.1"/>
</dbReference>
<evidence type="ECO:0000256" key="11">
    <source>
        <dbReference type="ARBA" id="ARBA00049244"/>
    </source>
</evidence>
<dbReference type="Pfam" id="PF22608">
    <property type="entry name" value="DNAX_ATPase_lid"/>
    <property type="match status" value="1"/>
</dbReference>
<evidence type="ECO:0000256" key="2">
    <source>
        <dbReference type="ARBA" id="ARBA00012417"/>
    </source>
</evidence>
<evidence type="ECO:0000256" key="5">
    <source>
        <dbReference type="ARBA" id="ARBA00022705"/>
    </source>
</evidence>
<keyword evidence="8" id="KW-0862">Zinc</keyword>
<dbReference type="EMBL" id="MPJW01000100">
    <property type="protein sequence ID" value="OLU40702.1"/>
    <property type="molecule type" value="Genomic_DNA"/>
</dbReference>
<dbReference type="SMART" id="SM00382">
    <property type="entry name" value="AAA"/>
    <property type="match status" value="1"/>
</dbReference>
<dbReference type="Gene3D" id="3.40.50.300">
    <property type="entry name" value="P-loop containing nucleotide triphosphate hydrolases"/>
    <property type="match status" value="1"/>
</dbReference>
<dbReference type="SUPFAM" id="SSF52540">
    <property type="entry name" value="P-loop containing nucleoside triphosphate hydrolases"/>
    <property type="match status" value="1"/>
</dbReference>
<feature type="compositionally biased region" description="Basic and acidic residues" evidence="12">
    <location>
        <begin position="380"/>
        <end position="390"/>
    </location>
</feature>
<dbReference type="CDD" id="cd18137">
    <property type="entry name" value="HLD_clamp_pol_III_gamma_tau"/>
    <property type="match status" value="1"/>
</dbReference>
<keyword evidence="15" id="KW-1185">Reference proteome</keyword>
<keyword evidence="3" id="KW-0808">Transferase</keyword>
<evidence type="ECO:0000256" key="4">
    <source>
        <dbReference type="ARBA" id="ARBA00022695"/>
    </source>
</evidence>
<sequence>MAYQALYRKYRPTDFDSVVGQKHIVQTLKNAIDKDRIAHAYLFTGPRGTGKTSIAKIFARALNCTTDKDKIPCEECDNCKASLAGNHPDIVEIDAASNNGVDEVRSLIDKVYYAPILGKYKVYIIDEVHMMTTGAFNALLKTIEEPPENVVFILATTEPAKVIPTILSRCQRFDFSKVSDPDIKGRLKQICEYENYSADDEALQLIASLAQGGMRDSLSILDQCIAFSPESLNGDDVRDIYGVITDDDIGQLFEKVHNGNAEEMIDMLNQFSDQGMDLRRFVSDFIRLLKNSMLFTLSENTTLISEAQKTVLQKYFVNSDIQKRSNLLSDLMETYSKLNYSSNVLDYIQVALLKTLLKPVIPIQNSGYESRQSIQVSQKKGYDQSEKESQNRPGSPKIKENHKLSEIFWKSDVSRETSGEKKSESEKEKFDKEMLLGLLVQASKEEKQKDELFRSHVGNDLNDLKFGRFAASIRNYKPVASGVNFILIELNSDLLSDEANNLEDQYGFEDYTESVLGVRKKVFAITTSERKNLIKEFVLRQKQGSLPSPVQIELKPKKEEENFDVEKHLKKIFPDIEIIDD</sequence>
<protein>
    <recommendedName>
        <fullName evidence="2">DNA-directed DNA polymerase</fullName>
        <ecNumber evidence="2">2.7.7.7</ecNumber>
    </recommendedName>
</protein>
<dbReference type="NCBIfam" id="TIGR02397">
    <property type="entry name" value="dnaX_nterm"/>
    <property type="match status" value="1"/>
</dbReference>
<dbReference type="Proteomes" id="UP000186341">
    <property type="component" value="Unassembled WGS sequence"/>
</dbReference>
<dbReference type="CDD" id="cd00009">
    <property type="entry name" value="AAA"/>
    <property type="match status" value="1"/>
</dbReference>
<dbReference type="GO" id="GO:0003887">
    <property type="term" value="F:DNA-directed DNA polymerase activity"/>
    <property type="evidence" value="ECO:0007669"/>
    <property type="project" value="UniProtKB-KW"/>
</dbReference>
<dbReference type="Pfam" id="PF13177">
    <property type="entry name" value="DNA_pol3_delta2"/>
    <property type="match status" value="1"/>
</dbReference>
<proteinExistence type="inferred from homology"/>
<dbReference type="GO" id="GO:0046872">
    <property type="term" value="F:metal ion binding"/>
    <property type="evidence" value="ECO:0007669"/>
    <property type="project" value="UniProtKB-KW"/>
</dbReference>
<dbReference type="InterPro" id="IPR045085">
    <property type="entry name" value="HLD_clamp_pol_III_gamma_tau"/>
</dbReference>
<dbReference type="InterPro" id="IPR008921">
    <property type="entry name" value="DNA_pol3_clamp-load_cplx_C"/>
</dbReference>
<dbReference type="GO" id="GO:0009360">
    <property type="term" value="C:DNA polymerase III complex"/>
    <property type="evidence" value="ECO:0007669"/>
    <property type="project" value="InterPro"/>
</dbReference>
<dbReference type="InterPro" id="IPR004622">
    <property type="entry name" value="DNA_pol_HolB"/>
</dbReference>
<keyword evidence="9" id="KW-0067">ATP-binding</keyword>
<keyword evidence="7" id="KW-0547">Nucleotide-binding</keyword>
<dbReference type="OrthoDB" id="9810148at2"/>
<dbReference type="PRINTS" id="PR00300">
    <property type="entry name" value="CLPPROTEASEA"/>
</dbReference>
<dbReference type="Pfam" id="PF12169">
    <property type="entry name" value="DNA_pol3_gamma3"/>
    <property type="match status" value="1"/>
</dbReference>
<evidence type="ECO:0000259" key="13">
    <source>
        <dbReference type="SMART" id="SM00382"/>
    </source>
</evidence>
<reference evidence="14 15" key="1">
    <citation type="submission" date="2016-11" db="EMBL/GenBank/DDBJ databases">
        <title>Description of two novel members of the family Erysipelotrichaceae: Ileibacterium lipovorans gen. nov., sp. nov. and Dubosiella newyorkensis, gen. nov., sp. nov.</title>
        <authorList>
            <person name="Cox L.M."/>
            <person name="Sohn J."/>
            <person name="Tyrrell K.L."/>
            <person name="Citron D.M."/>
            <person name="Lawson P.A."/>
            <person name="Patel N.B."/>
            <person name="Iizumi T."/>
            <person name="Perez-Perez G.I."/>
            <person name="Goldstein E.J."/>
            <person name="Blaser M.J."/>
        </authorList>
    </citation>
    <scope>NUCLEOTIDE SEQUENCE [LARGE SCALE GENOMIC DNA]</scope>
    <source>
        <strain evidence="14 15">NYU-BL-A3</strain>
    </source>
</reference>
<dbReference type="PANTHER" id="PTHR11669">
    <property type="entry name" value="REPLICATION FACTOR C / DNA POLYMERASE III GAMMA-TAU SUBUNIT"/>
    <property type="match status" value="1"/>
</dbReference>
<evidence type="ECO:0000256" key="8">
    <source>
        <dbReference type="ARBA" id="ARBA00022833"/>
    </source>
</evidence>
<dbReference type="InterPro" id="IPR001270">
    <property type="entry name" value="ClpA/B"/>
</dbReference>
<dbReference type="GO" id="GO:0005524">
    <property type="term" value="F:ATP binding"/>
    <property type="evidence" value="ECO:0007669"/>
    <property type="project" value="UniProtKB-KW"/>
</dbReference>
<feature type="region of interest" description="Disordered" evidence="12">
    <location>
        <begin position="372"/>
        <end position="398"/>
    </location>
</feature>
<keyword evidence="10" id="KW-0239">DNA-directed DNA polymerase</keyword>
<name>A0A1U7NH08_9FIRM</name>
<dbReference type="GO" id="GO:0006261">
    <property type="term" value="P:DNA-templated DNA replication"/>
    <property type="evidence" value="ECO:0007669"/>
    <property type="project" value="TreeGrafter"/>
</dbReference>
<evidence type="ECO:0000256" key="6">
    <source>
        <dbReference type="ARBA" id="ARBA00022723"/>
    </source>
</evidence>
<evidence type="ECO:0000313" key="14">
    <source>
        <dbReference type="EMBL" id="OLU40702.1"/>
    </source>
</evidence>